<sequence>MSFLTRTTILNASRSSVRFAPRAFSTSFVARKSATETVKDSVKTVDRKVSDVLVGGIEAGESAAQKAKDVAGMSSGEAKGAASQVAGEVKGKATELAGEAKGKANEVAGQAKGKANEVSGKM</sequence>
<evidence type="ECO:0000313" key="2">
    <source>
        <dbReference type="Proteomes" id="UP001285354"/>
    </source>
</evidence>
<dbReference type="Proteomes" id="UP001285354">
    <property type="component" value="Unassembled WGS sequence"/>
</dbReference>
<keyword evidence="2" id="KW-1185">Reference proteome</keyword>
<dbReference type="AlphaFoldDB" id="A0AAD9WEL5"/>
<dbReference type="EMBL" id="JAUBYV010000002">
    <property type="protein sequence ID" value="KAK2628832.1"/>
    <property type="molecule type" value="Genomic_DNA"/>
</dbReference>
<evidence type="ECO:0000313" key="1">
    <source>
        <dbReference type="EMBL" id="KAK2628832.1"/>
    </source>
</evidence>
<protein>
    <submittedName>
        <fullName evidence="1">Uncharacterized protein</fullName>
    </submittedName>
</protein>
<organism evidence="1 2">
    <name type="scientific">Diplocarpon rosae</name>
    <dbReference type="NCBI Taxonomy" id="946125"/>
    <lineage>
        <taxon>Eukaryota</taxon>
        <taxon>Fungi</taxon>
        <taxon>Dikarya</taxon>
        <taxon>Ascomycota</taxon>
        <taxon>Pezizomycotina</taxon>
        <taxon>Leotiomycetes</taxon>
        <taxon>Helotiales</taxon>
        <taxon>Drepanopezizaceae</taxon>
        <taxon>Diplocarpon</taxon>
    </lineage>
</organism>
<gene>
    <name evidence="1" type="ORF">QTJ16_001935</name>
</gene>
<name>A0AAD9WEL5_9HELO</name>
<proteinExistence type="predicted"/>
<reference evidence="1" key="1">
    <citation type="submission" date="2023-06" db="EMBL/GenBank/DDBJ databases">
        <title>Draft genome of Marssonina rosae.</title>
        <authorList>
            <person name="Cheng Q."/>
        </authorList>
    </citation>
    <scope>NUCLEOTIDE SEQUENCE</scope>
    <source>
        <strain evidence="1">R4</strain>
    </source>
</reference>
<comment type="caution">
    <text evidence="1">The sequence shown here is derived from an EMBL/GenBank/DDBJ whole genome shotgun (WGS) entry which is preliminary data.</text>
</comment>
<accession>A0AAD9WEL5</accession>